<keyword evidence="2" id="KW-1185">Reference proteome</keyword>
<dbReference type="PANTHER" id="PTHR42648">
    <property type="entry name" value="TRANSPOSASE, PUTATIVE-RELATED"/>
    <property type="match status" value="1"/>
</dbReference>
<gene>
    <name evidence="1" type="ORF">LIER_10614</name>
</gene>
<reference evidence="1 2" key="1">
    <citation type="submission" date="2024-01" db="EMBL/GenBank/DDBJ databases">
        <title>The complete chloroplast genome sequence of Lithospermum erythrorhizon: insights into the phylogenetic relationship among Boraginaceae species and the maternal lineages of purple gromwells.</title>
        <authorList>
            <person name="Okada T."/>
            <person name="Watanabe K."/>
        </authorList>
    </citation>
    <scope>NUCLEOTIDE SEQUENCE [LARGE SCALE GENOMIC DNA]</scope>
</reference>
<evidence type="ECO:0008006" key="3">
    <source>
        <dbReference type="Google" id="ProtNLM"/>
    </source>
</evidence>
<dbReference type="AlphaFoldDB" id="A0AAV3PM86"/>
<sequence>MFIKFKNEVENQLDMKVKRLRSNRGGEYGSDSLVDFCLPDEMWGEAVLSACRVPHKKLDKTFYESWKGYPPNLST</sequence>
<proteinExistence type="predicted"/>
<name>A0AAV3PM86_LITER</name>
<accession>A0AAV3PM86</accession>
<protein>
    <recommendedName>
        <fullName evidence="3">Transposase</fullName>
    </recommendedName>
</protein>
<dbReference type="EMBL" id="BAABME010001897">
    <property type="protein sequence ID" value="GAA0152027.1"/>
    <property type="molecule type" value="Genomic_DNA"/>
</dbReference>
<comment type="caution">
    <text evidence="1">The sequence shown here is derived from an EMBL/GenBank/DDBJ whole genome shotgun (WGS) entry which is preliminary data.</text>
</comment>
<dbReference type="PANTHER" id="PTHR42648:SF28">
    <property type="entry name" value="TRANSPOSON-ENCODED PROTEIN WITH RIBONUCLEASE H-LIKE AND RETROVIRUS ZINC FINGER-LIKE DOMAINS"/>
    <property type="match status" value="1"/>
</dbReference>
<dbReference type="Proteomes" id="UP001454036">
    <property type="component" value="Unassembled WGS sequence"/>
</dbReference>
<evidence type="ECO:0000313" key="1">
    <source>
        <dbReference type="EMBL" id="GAA0152027.1"/>
    </source>
</evidence>
<evidence type="ECO:0000313" key="2">
    <source>
        <dbReference type="Proteomes" id="UP001454036"/>
    </source>
</evidence>
<dbReference type="InterPro" id="IPR039537">
    <property type="entry name" value="Retrotran_Ty1/copia-like"/>
</dbReference>
<organism evidence="1 2">
    <name type="scientific">Lithospermum erythrorhizon</name>
    <name type="common">Purple gromwell</name>
    <name type="synonym">Lithospermum officinale var. erythrorhizon</name>
    <dbReference type="NCBI Taxonomy" id="34254"/>
    <lineage>
        <taxon>Eukaryota</taxon>
        <taxon>Viridiplantae</taxon>
        <taxon>Streptophyta</taxon>
        <taxon>Embryophyta</taxon>
        <taxon>Tracheophyta</taxon>
        <taxon>Spermatophyta</taxon>
        <taxon>Magnoliopsida</taxon>
        <taxon>eudicotyledons</taxon>
        <taxon>Gunneridae</taxon>
        <taxon>Pentapetalae</taxon>
        <taxon>asterids</taxon>
        <taxon>lamiids</taxon>
        <taxon>Boraginales</taxon>
        <taxon>Boraginaceae</taxon>
        <taxon>Boraginoideae</taxon>
        <taxon>Lithospermeae</taxon>
        <taxon>Lithospermum</taxon>
    </lineage>
</organism>